<dbReference type="OrthoDB" id="307209at2"/>
<accession>A0A3E0TTR3</accession>
<dbReference type="Proteomes" id="UP000256478">
    <property type="component" value="Unassembled WGS sequence"/>
</dbReference>
<protein>
    <submittedName>
        <fullName evidence="1">Restriction endonuclease</fullName>
    </submittedName>
</protein>
<evidence type="ECO:0000313" key="2">
    <source>
        <dbReference type="Proteomes" id="UP000256478"/>
    </source>
</evidence>
<dbReference type="EMBL" id="QUOU01000001">
    <property type="protein sequence ID" value="REL27747.1"/>
    <property type="molecule type" value="Genomic_DNA"/>
</dbReference>
<comment type="caution">
    <text evidence="1">The sequence shown here is derived from an EMBL/GenBank/DDBJ whole genome shotgun (WGS) entry which is preliminary data.</text>
</comment>
<dbReference type="InterPro" id="IPR019292">
    <property type="entry name" value="McrC"/>
</dbReference>
<keyword evidence="1" id="KW-0540">Nuclease</keyword>
<gene>
    <name evidence="1" type="ORF">DXX93_15060</name>
</gene>
<dbReference type="AlphaFoldDB" id="A0A3E0TTR3"/>
<name>A0A3E0TTR3_9GAMM</name>
<dbReference type="Pfam" id="PF10117">
    <property type="entry name" value="McrBC"/>
    <property type="match status" value="1"/>
</dbReference>
<dbReference type="PANTHER" id="PTHR38733">
    <property type="entry name" value="PROTEIN MCRC"/>
    <property type="match status" value="1"/>
</dbReference>
<keyword evidence="1" id="KW-0255">Endonuclease</keyword>
<reference evidence="1 2" key="1">
    <citation type="submission" date="2018-08" db="EMBL/GenBank/DDBJ databases">
        <title>Thalassotalea euphylliae genome.</title>
        <authorList>
            <person name="Summers S."/>
            <person name="Rice S.A."/>
            <person name="Freckelton M.L."/>
            <person name="Nedved B.T."/>
            <person name="Hadfield M.G."/>
        </authorList>
    </citation>
    <scope>NUCLEOTIDE SEQUENCE [LARGE SCALE GENOMIC DNA]</scope>
    <source>
        <strain evidence="1 2">H1</strain>
    </source>
</reference>
<dbReference type="PANTHER" id="PTHR38733:SF1">
    <property type="entry name" value="TYPE IV METHYL-DIRECTED RESTRICTION ENZYME ECOKMCRBC"/>
    <property type="match status" value="1"/>
</dbReference>
<evidence type="ECO:0000313" key="1">
    <source>
        <dbReference type="EMBL" id="REL27747.1"/>
    </source>
</evidence>
<keyword evidence="1" id="KW-0378">Hydrolase</keyword>
<dbReference type="RefSeq" id="WP_116008817.1">
    <property type="nucleotide sequence ID" value="NZ_QUOU01000001.1"/>
</dbReference>
<sequence>MHLVQQQARVKQQARVFEFGYLGNGDDNEYGAQVKAANKITAISGRAYEYLKNLCLCDKSESRFLRLRQVEHCEVLQVKNYAGVVFTPDGTQIEVLPKIAKKSDVSLTEEARAKRARDALLNMLKTLKGFRHIKTQSANLAKQKMPLLEVFIAQFLSSVNELIKRGLRSDYVQQEDNLAFLKGKLLVAKQLQHNFVNKHQFYVAYDEYVHNRPVNRLIHSALKKVAGYSRSAANQKLLQELLFAFADIPLSKNIKNDFASVRLDRGMNYYEAPLAWARLVLEGFSPLTMQGKSSGFSLLFPMEAVFESYVASVLAKQLRPTLSLKTQASAQYLVKHKGKKRFQLRPDLLIEENGTNICVLDTKWKLVDAGGEASMYGLSQSDFYQMFAYGHKYLKGEGELILIYPSHDKFQKPISQSFNFDEQATLKLWVVPFDISADIHRDTSAAISDANSASNRLKLPKELSRLLTAESA</sequence>
<dbReference type="GO" id="GO:0004519">
    <property type="term" value="F:endonuclease activity"/>
    <property type="evidence" value="ECO:0007669"/>
    <property type="project" value="UniProtKB-KW"/>
</dbReference>
<organism evidence="1 2">
    <name type="scientific">Thalassotalea euphylliae</name>
    <dbReference type="NCBI Taxonomy" id="1655234"/>
    <lineage>
        <taxon>Bacteria</taxon>
        <taxon>Pseudomonadati</taxon>
        <taxon>Pseudomonadota</taxon>
        <taxon>Gammaproteobacteria</taxon>
        <taxon>Alteromonadales</taxon>
        <taxon>Colwelliaceae</taxon>
        <taxon>Thalassotalea</taxon>
    </lineage>
</organism>
<dbReference type="REBASE" id="300597">
    <property type="entry name" value="TeuH1McrBCP"/>
</dbReference>
<proteinExistence type="predicted"/>